<accession>A0ABR9W8P8</accession>
<gene>
    <name evidence="1" type="ORF">IEE83_08140</name>
</gene>
<sequence>MLVFSCVSERRRPGPPPARVEVIPVAPSPRHVWVPGNYRWKRNKYVWHEGRYRRGH</sequence>
<dbReference type="Proteomes" id="UP000634134">
    <property type="component" value="Unassembled WGS sequence"/>
</dbReference>
<protein>
    <submittedName>
        <fullName evidence="1">YXWGXW repeat-containing protein</fullName>
    </submittedName>
</protein>
<evidence type="ECO:0000313" key="2">
    <source>
        <dbReference type="Proteomes" id="UP000634134"/>
    </source>
</evidence>
<organism evidence="1 2">
    <name type="scientific">Dyadobacter subterraneus</name>
    <dbReference type="NCBI Taxonomy" id="2773304"/>
    <lineage>
        <taxon>Bacteria</taxon>
        <taxon>Pseudomonadati</taxon>
        <taxon>Bacteroidota</taxon>
        <taxon>Cytophagia</taxon>
        <taxon>Cytophagales</taxon>
        <taxon>Spirosomataceae</taxon>
        <taxon>Dyadobacter</taxon>
    </lineage>
</organism>
<evidence type="ECO:0000313" key="1">
    <source>
        <dbReference type="EMBL" id="MBE9461850.1"/>
    </source>
</evidence>
<dbReference type="EMBL" id="JACYGY010000001">
    <property type="protein sequence ID" value="MBE9461850.1"/>
    <property type="molecule type" value="Genomic_DNA"/>
</dbReference>
<comment type="caution">
    <text evidence="1">The sequence shown here is derived from an EMBL/GenBank/DDBJ whole genome shotgun (WGS) entry which is preliminary data.</text>
</comment>
<proteinExistence type="predicted"/>
<reference evidence="2" key="1">
    <citation type="submission" date="2023-07" db="EMBL/GenBank/DDBJ databases">
        <title>Dyadobacter sp. nov 'subterranea' isolated from contaminted grondwater.</title>
        <authorList>
            <person name="Szabo I."/>
            <person name="Al-Omari J."/>
            <person name="Szerdahelyi S.G."/>
            <person name="Rado J."/>
        </authorList>
    </citation>
    <scope>NUCLEOTIDE SEQUENCE [LARGE SCALE GENOMIC DNA]</scope>
    <source>
        <strain evidence="2">UP-52</strain>
    </source>
</reference>
<keyword evidence="2" id="KW-1185">Reference proteome</keyword>
<name>A0ABR9W8P8_9BACT</name>